<sequence length="262" mass="30877">MVKTIDLPDFKRSQMNKAVDWQIEIEKEINEMERELLNKAERADAEQIFHHQEEKILQQNNQKDCNNEQQQQLYYGPESMCQECVELNDINSAFSILLRYIEATSENKAERNEVNGKATKTYVDNIYERLSSISKVNISEKTGNLTKELETKLNELNSLFDQIGEDVGKRLNQTENNLFILNQQMEDFNKIEIKNHPKDKNQGKIQFNFTKTHQFNFRTELTPRRKILKKSFDMSREQTISKSRMTPYSSQRTSLIISKLKP</sequence>
<dbReference type="VEuPathDB" id="TrichDB:TRFO_11064"/>
<gene>
    <name evidence="1" type="ORF">TRFO_11064</name>
</gene>
<protein>
    <submittedName>
        <fullName evidence="1">Uncharacterized protein</fullName>
    </submittedName>
</protein>
<evidence type="ECO:0000313" key="2">
    <source>
        <dbReference type="Proteomes" id="UP000179807"/>
    </source>
</evidence>
<dbReference type="AlphaFoldDB" id="A0A1J4J9Y8"/>
<dbReference type="Proteomes" id="UP000179807">
    <property type="component" value="Unassembled WGS sequence"/>
</dbReference>
<reference evidence="1" key="1">
    <citation type="submission" date="2016-10" db="EMBL/GenBank/DDBJ databases">
        <authorList>
            <person name="Benchimol M."/>
            <person name="Almeida L.G."/>
            <person name="Vasconcelos A.T."/>
            <person name="Perreira-Neves A."/>
            <person name="Rosa I.A."/>
            <person name="Tasca T."/>
            <person name="Bogo M.R."/>
            <person name="de Souza W."/>
        </authorList>
    </citation>
    <scope>NUCLEOTIDE SEQUENCE [LARGE SCALE GENOMIC DNA]</scope>
    <source>
        <strain evidence="1">K</strain>
    </source>
</reference>
<dbReference type="RefSeq" id="XP_068347596.1">
    <property type="nucleotide sequence ID" value="XM_068495819.1"/>
</dbReference>
<organism evidence="1 2">
    <name type="scientific">Tritrichomonas foetus</name>
    <dbReference type="NCBI Taxonomy" id="1144522"/>
    <lineage>
        <taxon>Eukaryota</taxon>
        <taxon>Metamonada</taxon>
        <taxon>Parabasalia</taxon>
        <taxon>Tritrichomonadida</taxon>
        <taxon>Tritrichomonadidae</taxon>
        <taxon>Tritrichomonas</taxon>
    </lineage>
</organism>
<evidence type="ECO:0000313" key="1">
    <source>
        <dbReference type="EMBL" id="OHS94459.1"/>
    </source>
</evidence>
<dbReference type="GeneID" id="94830523"/>
<name>A0A1J4J9Y8_9EUKA</name>
<proteinExistence type="predicted"/>
<accession>A0A1J4J9Y8</accession>
<comment type="caution">
    <text evidence="1">The sequence shown here is derived from an EMBL/GenBank/DDBJ whole genome shotgun (WGS) entry which is preliminary data.</text>
</comment>
<keyword evidence="2" id="KW-1185">Reference proteome</keyword>
<dbReference type="EMBL" id="MLAK01001315">
    <property type="protein sequence ID" value="OHS94459.1"/>
    <property type="molecule type" value="Genomic_DNA"/>
</dbReference>